<dbReference type="Gene3D" id="3.40.50.300">
    <property type="entry name" value="P-loop containing nucleotide triphosphate hydrolases"/>
    <property type="match status" value="1"/>
</dbReference>
<protein>
    <submittedName>
        <fullName evidence="3">TIP49 domain protein</fullName>
    </submittedName>
</protein>
<dbReference type="eggNOG" id="arCOG00467">
    <property type="taxonomic scope" value="Archaea"/>
</dbReference>
<name>D3RYA1_FERPA</name>
<dbReference type="InterPro" id="IPR036390">
    <property type="entry name" value="WH_DNA-bd_sf"/>
</dbReference>
<dbReference type="SUPFAM" id="SSF52540">
    <property type="entry name" value="P-loop containing nucleoside triphosphate hydrolases"/>
    <property type="match status" value="1"/>
</dbReference>
<comment type="similarity">
    <text evidence="1">Belongs to the CDC6/cdc18 family.</text>
</comment>
<dbReference type="EMBL" id="CP001899">
    <property type="protein sequence ID" value="ADC65464.1"/>
    <property type="molecule type" value="Genomic_DNA"/>
</dbReference>
<organism evidence="3 4">
    <name type="scientific">Ferroglobus placidus (strain DSM 10642 / AEDII12DO)</name>
    <dbReference type="NCBI Taxonomy" id="589924"/>
    <lineage>
        <taxon>Archaea</taxon>
        <taxon>Methanobacteriati</taxon>
        <taxon>Methanobacteriota</taxon>
        <taxon>Archaeoglobi</taxon>
        <taxon>Archaeoglobales</taxon>
        <taxon>Archaeoglobaceae</taxon>
        <taxon>Ferroglobus</taxon>
    </lineage>
</organism>
<dbReference type="Pfam" id="PF13401">
    <property type="entry name" value="AAA_22"/>
    <property type="match status" value="1"/>
</dbReference>
<feature type="domain" description="ORC1/DEAH AAA+ ATPase" evidence="2">
    <location>
        <begin position="37"/>
        <end position="133"/>
    </location>
</feature>
<proteinExistence type="inferred from homology"/>
<dbReference type="HOGENOM" id="CLU_025112_3_0_2"/>
<dbReference type="GeneID" id="8778823"/>
<evidence type="ECO:0000313" key="4">
    <source>
        <dbReference type="Proteomes" id="UP000002613"/>
    </source>
</evidence>
<dbReference type="InterPro" id="IPR049945">
    <property type="entry name" value="AAA_22"/>
</dbReference>
<accession>D3RYA1</accession>
<evidence type="ECO:0000313" key="3">
    <source>
        <dbReference type="EMBL" id="ADC65464.1"/>
    </source>
</evidence>
<dbReference type="PANTHER" id="PTHR10763:SF26">
    <property type="entry name" value="CELL DIVISION CONTROL PROTEIN 6 HOMOLOG"/>
    <property type="match status" value="1"/>
</dbReference>
<dbReference type="AlphaFoldDB" id="D3RYA1"/>
<dbReference type="PANTHER" id="PTHR10763">
    <property type="entry name" value="CELL DIVISION CONTROL PROTEIN 6-RELATED"/>
    <property type="match status" value="1"/>
</dbReference>
<dbReference type="STRING" id="589924.Ferp_1310"/>
<gene>
    <name evidence="3" type="ordered locus">Ferp_1310</name>
</gene>
<reference evidence="4" key="1">
    <citation type="submission" date="2010-02" db="EMBL/GenBank/DDBJ databases">
        <title>Complete sequence of Ferroglobus placidus DSM 10642.</title>
        <authorList>
            <consortium name="US DOE Joint Genome Institute"/>
            <person name="Lucas S."/>
            <person name="Copeland A."/>
            <person name="Lapidus A."/>
            <person name="Cheng J.-F."/>
            <person name="Bruce D."/>
            <person name="Goodwin L."/>
            <person name="Pitluck S."/>
            <person name="Saunders E."/>
            <person name="Brettin T."/>
            <person name="Detter J.C."/>
            <person name="Han C."/>
            <person name="Tapia R."/>
            <person name="Larimer F."/>
            <person name="Land M."/>
            <person name="Hauser L."/>
            <person name="Kyrpides N."/>
            <person name="Ivanova N."/>
            <person name="Holmes D."/>
            <person name="Lovley D."/>
            <person name="Kyrpides N."/>
            <person name="Anderson I.J."/>
            <person name="Woyke T."/>
        </authorList>
    </citation>
    <scope>NUCLEOTIDE SEQUENCE [LARGE SCALE GENOMIC DNA]</scope>
    <source>
        <strain evidence="4">DSM 10642 / AEDII12DO</strain>
    </source>
</reference>
<evidence type="ECO:0000259" key="2">
    <source>
        <dbReference type="Pfam" id="PF13401"/>
    </source>
</evidence>
<evidence type="ECO:0000256" key="1">
    <source>
        <dbReference type="ARBA" id="ARBA00006184"/>
    </source>
</evidence>
<dbReference type="GO" id="GO:0016887">
    <property type="term" value="F:ATP hydrolysis activity"/>
    <property type="evidence" value="ECO:0007669"/>
    <property type="project" value="InterPro"/>
</dbReference>
<reference evidence="3 4" key="2">
    <citation type="journal article" date="2011" name="Stand. Genomic Sci.">
        <title>Complete genome sequence of Ferroglobus placidus AEDII12DO.</title>
        <authorList>
            <person name="Anderson I."/>
            <person name="Risso C."/>
            <person name="Holmes D."/>
            <person name="Lucas S."/>
            <person name="Copeland A."/>
            <person name="Lapidus A."/>
            <person name="Cheng J.F."/>
            <person name="Bruce D."/>
            <person name="Goodwin L."/>
            <person name="Pitluck S."/>
            <person name="Saunders E."/>
            <person name="Brettin T."/>
            <person name="Detter J.C."/>
            <person name="Han C."/>
            <person name="Tapia R."/>
            <person name="Larimer F."/>
            <person name="Land M."/>
            <person name="Hauser L."/>
            <person name="Woyke T."/>
            <person name="Lovley D."/>
            <person name="Kyrpides N."/>
            <person name="Ivanova N."/>
        </authorList>
    </citation>
    <scope>NUCLEOTIDE SEQUENCE [LARGE SCALE GENOMIC DNA]</scope>
    <source>
        <strain evidence="4">DSM 10642 / AEDII12DO</strain>
    </source>
</reference>
<dbReference type="InterPro" id="IPR027417">
    <property type="entry name" value="P-loop_NTPase"/>
</dbReference>
<dbReference type="OrthoDB" id="53276at2157"/>
<dbReference type="SUPFAM" id="SSF46785">
    <property type="entry name" value="Winged helix' DNA-binding domain"/>
    <property type="match status" value="1"/>
</dbReference>
<dbReference type="Proteomes" id="UP000002613">
    <property type="component" value="Chromosome"/>
</dbReference>
<dbReference type="Gene3D" id="1.10.8.60">
    <property type="match status" value="1"/>
</dbReference>
<dbReference type="KEGG" id="fpl:Ferp_1310"/>
<dbReference type="RefSeq" id="WP_012965807.1">
    <property type="nucleotide sequence ID" value="NC_013849.1"/>
</dbReference>
<keyword evidence="4" id="KW-1185">Reference proteome</keyword>
<sequence length="344" mass="39587">MRLEVFDEDFIPERILFREQQMDRLATNLAPAEFGSRATNTICLGSPATGKTTVVKYVLNQLQNAKYVYVNCQASRTKQQIFFKIFEGLRGFYPPRGVSLQKVFSEAFKKLDSPFVLVLDDANFAEDGVIEETLLAVLKAHEVVEGVKSSAILISTDLKYLARFSSELLSVFHPDEIYFPPYSEEEIREILLDRAKLSYVNFKEEAFEEIVEETANYADLRYGLSLMKQAAIISWKLGKEAVDEECVEMAKEKGKIVFFKKMILALNEKEKEVLRAIYTSNYKRAAEIFSEVKGMSYSKFNEILRKLEYLRLIDVVTKYERGLSSVVVRRFKAEEILKAIEELK</sequence>
<dbReference type="CDD" id="cd00009">
    <property type="entry name" value="AAA"/>
    <property type="match status" value="1"/>
</dbReference>
<dbReference type="PaxDb" id="589924-Ferp_1310"/>
<dbReference type="InterPro" id="IPR050311">
    <property type="entry name" value="ORC1/CDC6"/>
</dbReference>